<dbReference type="Proteomes" id="UP000603708">
    <property type="component" value="Unassembled WGS sequence"/>
</dbReference>
<reference evidence="1" key="2">
    <citation type="submission" date="2020-09" db="EMBL/GenBank/DDBJ databases">
        <authorList>
            <person name="Sun Q."/>
            <person name="Ohkuma M."/>
        </authorList>
    </citation>
    <scope>NUCLEOTIDE SEQUENCE</scope>
    <source>
        <strain evidence="1">JCM 5069</strain>
    </source>
</reference>
<accession>A0A919GPC5</accession>
<dbReference type="RefSeq" id="WP_229925149.1">
    <property type="nucleotide sequence ID" value="NZ_BNCD01000035.1"/>
</dbReference>
<gene>
    <name evidence="1" type="ORF">GCM10018793_67530</name>
</gene>
<dbReference type="EMBL" id="BNCD01000035">
    <property type="protein sequence ID" value="GHH88313.1"/>
    <property type="molecule type" value="Genomic_DNA"/>
</dbReference>
<evidence type="ECO:0000313" key="2">
    <source>
        <dbReference type="Proteomes" id="UP000603708"/>
    </source>
</evidence>
<keyword evidence="2" id="KW-1185">Reference proteome</keyword>
<name>A0A919GPC5_9ACTN</name>
<comment type="caution">
    <text evidence="1">The sequence shown here is derived from an EMBL/GenBank/DDBJ whole genome shotgun (WGS) entry which is preliminary data.</text>
</comment>
<sequence>MTRQTITYPWRLREIMAARGLRSLSDLHAGARVQATITSHQPWGITATVNGYEPVGASLDVIRRGREPGVSPLAQDLPAVGSTIELVVGEIRQWHKVPWIWVDLTTGSKLNVEWQRVAASGRPVPRTRP</sequence>
<organism evidence="1 2">
    <name type="scientific">Streptomyces sulfonofaciens</name>
    <dbReference type="NCBI Taxonomy" id="68272"/>
    <lineage>
        <taxon>Bacteria</taxon>
        <taxon>Bacillati</taxon>
        <taxon>Actinomycetota</taxon>
        <taxon>Actinomycetes</taxon>
        <taxon>Kitasatosporales</taxon>
        <taxon>Streptomycetaceae</taxon>
        <taxon>Streptomyces</taxon>
    </lineage>
</organism>
<protein>
    <submittedName>
        <fullName evidence="1">Uncharacterized protein</fullName>
    </submittedName>
</protein>
<evidence type="ECO:0000313" key="1">
    <source>
        <dbReference type="EMBL" id="GHH88313.1"/>
    </source>
</evidence>
<proteinExistence type="predicted"/>
<reference evidence="1" key="1">
    <citation type="journal article" date="2014" name="Int. J. Syst. Evol. Microbiol.">
        <title>Complete genome sequence of Corynebacterium casei LMG S-19264T (=DSM 44701T), isolated from a smear-ripened cheese.</title>
        <authorList>
            <consortium name="US DOE Joint Genome Institute (JGI-PGF)"/>
            <person name="Walter F."/>
            <person name="Albersmeier A."/>
            <person name="Kalinowski J."/>
            <person name="Ruckert C."/>
        </authorList>
    </citation>
    <scope>NUCLEOTIDE SEQUENCE</scope>
    <source>
        <strain evidence="1">JCM 5069</strain>
    </source>
</reference>
<dbReference type="AlphaFoldDB" id="A0A919GPC5"/>